<reference evidence="1 2" key="1">
    <citation type="submission" date="2016-04" db="EMBL/GenBank/DDBJ databases">
        <title>A degradative enzymes factory behind the ericoid mycorrhizal symbiosis.</title>
        <authorList>
            <consortium name="DOE Joint Genome Institute"/>
            <person name="Martino E."/>
            <person name="Morin E."/>
            <person name="Grelet G."/>
            <person name="Kuo A."/>
            <person name="Kohler A."/>
            <person name="Daghino S."/>
            <person name="Barry K."/>
            <person name="Choi C."/>
            <person name="Cichocki N."/>
            <person name="Clum A."/>
            <person name="Copeland A."/>
            <person name="Hainaut M."/>
            <person name="Haridas S."/>
            <person name="Labutti K."/>
            <person name="Lindquist E."/>
            <person name="Lipzen A."/>
            <person name="Khouja H.-R."/>
            <person name="Murat C."/>
            <person name="Ohm R."/>
            <person name="Olson A."/>
            <person name="Spatafora J."/>
            <person name="Veneault-Fourrey C."/>
            <person name="Henrissat B."/>
            <person name="Grigoriev I."/>
            <person name="Martin F."/>
            <person name="Perotto S."/>
        </authorList>
    </citation>
    <scope>NUCLEOTIDE SEQUENCE [LARGE SCALE GENOMIC DNA]</scope>
    <source>
        <strain evidence="1 2">E</strain>
    </source>
</reference>
<proteinExistence type="predicted"/>
<organism evidence="1 2">
    <name type="scientific">Hyaloscypha bicolor E</name>
    <dbReference type="NCBI Taxonomy" id="1095630"/>
    <lineage>
        <taxon>Eukaryota</taxon>
        <taxon>Fungi</taxon>
        <taxon>Dikarya</taxon>
        <taxon>Ascomycota</taxon>
        <taxon>Pezizomycotina</taxon>
        <taxon>Leotiomycetes</taxon>
        <taxon>Helotiales</taxon>
        <taxon>Hyaloscyphaceae</taxon>
        <taxon>Hyaloscypha</taxon>
        <taxon>Hyaloscypha bicolor</taxon>
    </lineage>
</organism>
<dbReference type="InParanoid" id="A0A2J6T7A8"/>
<evidence type="ECO:0000313" key="2">
    <source>
        <dbReference type="Proteomes" id="UP000235371"/>
    </source>
</evidence>
<dbReference type="RefSeq" id="XP_024735737.1">
    <property type="nucleotide sequence ID" value="XM_024872671.1"/>
</dbReference>
<sequence>MPHAAADKYRGTNGASFKITKRNQAHDIEVPSTQISTTSGCGNTLASTTRKLFTPLTLSLSSTTSPMLTVPIKWYCVEICSLRTLALSPSLSRLTCGASCTLSPNDFARMGDRVTWSSHFRPAARIVVSAPFQRYHQSICGGFVGSNEVMWIEPLLNGCSRQISGATRLFPFGGEPRDFVCRHQLSMFAGIKNVCRFAKVGSLSFGR</sequence>
<name>A0A2J6T7A8_9HELO</name>
<dbReference type="EMBL" id="KZ613817">
    <property type="protein sequence ID" value="PMD58833.1"/>
    <property type="molecule type" value="Genomic_DNA"/>
</dbReference>
<evidence type="ECO:0000313" key="1">
    <source>
        <dbReference type="EMBL" id="PMD58833.1"/>
    </source>
</evidence>
<gene>
    <name evidence="1" type="ORF">K444DRAFT_416901</name>
</gene>
<dbReference type="AlphaFoldDB" id="A0A2J6T7A8"/>
<keyword evidence="2" id="KW-1185">Reference proteome</keyword>
<dbReference type="Proteomes" id="UP000235371">
    <property type="component" value="Unassembled WGS sequence"/>
</dbReference>
<protein>
    <submittedName>
        <fullName evidence="1">Uncharacterized protein</fullName>
    </submittedName>
</protein>
<accession>A0A2J6T7A8</accession>
<dbReference type="GeneID" id="36580751"/>